<accession>A0A6M8ECF5</accession>
<dbReference type="RefSeq" id="WP_172125496.1">
    <property type="nucleotide sequence ID" value="NZ_CP042652.1"/>
</dbReference>
<dbReference type="Proteomes" id="UP000503483">
    <property type="component" value="Chromosome"/>
</dbReference>
<dbReference type="KEGG" id="paco:AACT_0968"/>
<dbReference type="AlphaFoldDB" id="A0A6M8ECF5"/>
<organism evidence="1 2">
    <name type="scientific">Arcobacter acticola</name>
    <dbReference type="NCBI Taxonomy" id="1849015"/>
    <lineage>
        <taxon>Bacteria</taxon>
        <taxon>Pseudomonadati</taxon>
        <taxon>Campylobacterota</taxon>
        <taxon>Epsilonproteobacteria</taxon>
        <taxon>Campylobacterales</taxon>
        <taxon>Arcobacteraceae</taxon>
        <taxon>Arcobacter</taxon>
    </lineage>
</organism>
<gene>
    <name evidence="1" type="ORF">AACT_0968</name>
</gene>
<evidence type="ECO:0000313" key="2">
    <source>
        <dbReference type="Proteomes" id="UP000503483"/>
    </source>
</evidence>
<evidence type="ECO:0000313" key="1">
    <source>
        <dbReference type="EMBL" id="QKE28160.1"/>
    </source>
</evidence>
<protein>
    <submittedName>
        <fullName evidence="1">Uncharacterized protein</fullName>
    </submittedName>
</protein>
<proteinExistence type="predicted"/>
<dbReference type="EMBL" id="CP042652">
    <property type="protein sequence ID" value="QKE28160.1"/>
    <property type="molecule type" value="Genomic_DNA"/>
</dbReference>
<sequence>MKSYTLEIEQENVAEKVIWLLKHFKDEGITIKENYSVNQEVKNSITQAVNEMNMIKKGKIEAKPIEDLLNAL</sequence>
<reference evidence="1 2" key="1">
    <citation type="submission" date="2019-08" db="EMBL/GenBank/DDBJ databases">
        <title>Complete genome sequence of Arcobacter acticola.</title>
        <authorList>
            <person name="Miller W."/>
        </authorList>
    </citation>
    <scope>NUCLEOTIDE SEQUENCE [LARGE SCALE GENOMIC DNA]</scope>
    <source>
        <strain evidence="1 2">KCTC 52212</strain>
    </source>
</reference>
<name>A0A6M8ECF5_9BACT</name>
<keyword evidence="2" id="KW-1185">Reference proteome</keyword>